<feature type="non-terminal residue" evidence="1">
    <location>
        <position position="43"/>
    </location>
</feature>
<reference evidence="1 2" key="1">
    <citation type="journal article" date="2018" name="Front. Plant Sci.">
        <title>Red Clover (Trifolium pratense) and Zigzag Clover (T. medium) - A Picture of Genomic Similarities and Differences.</title>
        <authorList>
            <person name="Dluhosova J."/>
            <person name="Istvanek J."/>
            <person name="Nedelnik J."/>
            <person name="Repkova J."/>
        </authorList>
    </citation>
    <scope>NUCLEOTIDE SEQUENCE [LARGE SCALE GENOMIC DNA]</scope>
    <source>
        <strain evidence="2">cv. 10/8</strain>
        <tissue evidence="1">Leaf</tissue>
    </source>
</reference>
<accession>A0A392QL34</accession>
<protein>
    <submittedName>
        <fullName evidence="1">Uncharacterized protein</fullName>
    </submittedName>
</protein>
<name>A0A392QL34_9FABA</name>
<evidence type="ECO:0000313" key="2">
    <source>
        <dbReference type="Proteomes" id="UP000265520"/>
    </source>
</evidence>
<dbReference type="AlphaFoldDB" id="A0A392QL34"/>
<proteinExistence type="predicted"/>
<sequence length="43" mass="4844">MLDEFEQGCIRETPDGVQLLQTIRMEMTEHVLRVGTPIAVTGQ</sequence>
<evidence type="ECO:0000313" key="1">
    <source>
        <dbReference type="EMBL" id="MCI25133.1"/>
    </source>
</evidence>
<dbReference type="Proteomes" id="UP000265520">
    <property type="component" value="Unassembled WGS sequence"/>
</dbReference>
<keyword evidence="2" id="KW-1185">Reference proteome</keyword>
<organism evidence="1 2">
    <name type="scientific">Trifolium medium</name>
    <dbReference type="NCBI Taxonomy" id="97028"/>
    <lineage>
        <taxon>Eukaryota</taxon>
        <taxon>Viridiplantae</taxon>
        <taxon>Streptophyta</taxon>
        <taxon>Embryophyta</taxon>
        <taxon>Tracheophyta</taxon>
        <taxon>Spermatophyta</taxon>
        <taxon>Magnoliopsida</taxon>
        <taxon>eudicotyledons</taxon>
        <taxon>Gunneridae</taxon>
        <taxon>Pentapetalae</taxon>
        <taxon>rosids</taxon>
        <taxon>fabids</taxon>
        <taxon>Fabales</taxon>
        <taxon>Fabaceae</taxon>
        <taxon>Papilionoideae</taxon>
        <taxon>50 kb inversion clade</taxon>
        <taxon>NPAAA clade</taxon>
        <taxon>Hologalegina</taxon>
        <taxon>IRL clade</taxon>
        <taxon>Trifolieae</taxon>
        <taxon>Trifolium</taxon>
    </lineage>
</organism>
<dbReference type="EMBL" id="LXQA010145452">
    <property type="protein sequence ID" value="MCI25133.1"/>
    <property type="molecule type" value="Genomic_DNA"/>
</dbReference>
<comment type="caution">
    <text evidence="1">The sequence shown here is derived from an EMBL/GenBank/DDBJ whole genome shotgun (WGS) entry which is preliminary data.</text>
</comment>